<keyword evidence="2" id="KW-0560">Oxidoreductase</keyword>
<dbReference type="PRINTS" id="PR00081">
    <property type="entry name" value="GDHRDH"/>
</dbReference>
<evidence type="ECO:0000256" key="1">
    <source>
        <dbReference type="ARBA" id="ARBA00006484"/>
    </source>
</evidence>
<dbReference type="SUPFAM" id="SSF51735">
    <property type="entry name" value="NAD(P)-binding Rossmann-fold domains"/>
    <property type="match status" value="1"/>
</dbReference>
<feature type="region of interest" description="Disordered" evidence="3">
    <location>
        <begin position="224"/>
        <end position="253"/>
    </location>
</feature>
<dbReference type="PANTHER" id="PTHR24320">
    <property type="entry name" value="RETINOL DEHYDROGENASE"/>
    <property type="match status" value="1"/>
</dbReference>
<comment type="similarity">
    <text evidence="1">Belongs to the short-chain dehydrogenases/reductases (SDR) family.</text>
</comment>
<dbReference type="NCBIfam" id="NF004513">
    <property type="entry name" value="PRK05854.1"/>
    <property type="match status" value="1"/>
</dbReference>
<accession>A0A540WB20</accession>
<evidence type="ECO:0000256" key="2">
    <source>
        <dbReference type="ARBA" id="ARBA00023002"/>
    </source>
</evidence>
<dbReference type="AlphaFoldDB" id="A0A540WB20"/>
<dbReference type="OrthoDB" id="4577644at2"/>
<sequence length="339" mass="35366">MARRTTPQQSAGPRGRNIAIPDQSGRLAVVTGANSGIGYHTARLLALAGAEVVLAVRNGAQGEAAADRIRANAPTTGPVSVATVDLANLESVASFADVLLERGRPVDLLVNNAGVMAVPTRHTTKDGFELQFGTNHLGHFALTGRLLPLLRAATTPRVVTVSSLAARLGRIDLGNLNAEHSYRPWPAYNASKLANLLFAQELQRLSDRQRWGILSAAAHPGLSRTNLVNSGPRLGRQASPGRRSSSGRQWSLGRQSNRAAGLLLRLPVGSQSAEQGALPSLLAATGARVVGGGYYGPGGPFEIVGAPSTARLPRAATDLAMAARLWTASEQLTGVGFPA</sequence>
<dbReference type="Pfam" id="PF00106">
    <property type="entry name" value="adh_short"/>
    <property type="match status" value="1"/>
</dbReference>
<dbReference type="InterPro" id="IPR057326">
    <property type="entry name" value="KR_dom"/>
</dbReference>
<reference evidence="5 6" key="1">
    <citation type="submission" date="2019-06" db="EMBL/GenBank/DDBJ databases">
        <title>Description of Kitasatospora acidophila sp. nov. isolated from pine grove soil, and reclassification of Streptomyces novaecaesareae to Kitasatospora novaeceasareae comb. nov.</title>
        <authorList>
            <person name="Kim M.J."/>
        </authorList>
    </citation>
    <scope>NUCLEOTIDE SEQUENCE [LARGE SCALE GENOMIC DNA]</scope>
    <source>
        <strain evidence="5 6">MMS16-CNU292</strain>
    </source>
</reference>
<dbReference type="Gene3D" id="3.40.50.720">
    <property type="entry name" value="NAD(P)-binding Rossmann-like Domain"/>
    <property type="match status" value="1"/>
</dbReference>
<keyword evidence="6" id="KW-1185">Reference proteome</keyword>
<gene>
    <name evidence="5" type="ORF">E6W39_32665</name>
</gene>
<comment type="caution">
    <text evidence="5">The sequence shown here is derived from an EMBL/GenBank/DDBJ whole genome shotgun (WGS) entry which is preliminary data.</text>
</comment>
<dbReference type="InterPro" id="IPR036291">
    <property type="entry name" value="NAD(P)-bd_dom_sf"/>
</dbReference>
<evidence type="ECO:0000259" key="4">
    <source>
        <dbReference type="SMART" id="SM00822"/>
    </source>
</evidence>
<dbReference type="PANTHER" id="PTHR24320:SF148">
    <property type="entry name" value="NAD(P)-BINDING ROSSMANN-FOLD SUPERFAMILY PROTEIN"/>
    <property type="match status" value="1"/>
</dbReference>
<organism evidence="5 6">
    <name type="scientific">Kitasatospora acidiphila</name>
    <dbReference type="NCBI Taxonomy" id="2567942"/>
    <lineage>
        <taxon>Bacteria</taxon>
        <taxon>Bacillati</taxon>
        <taxon>Actinomycetota</taxon>
        <taxon>Actinomycetes</taxon>
        <taxon>Kitasatosporales</taxon>
        <taxon>Streptomycetaceae</taxon>
        <taxon>Kitasatospora</taxon>
    </lineage>
</organism>
<protein>
    <submittedName>
        <fullName evidence="5">SDR family NAD(P)-dependent oxidoreductase</fullName>
    </submittedName>
</protein>
<evidence type="ECO:0000313" key="6">
    <source>
        <dbReference type="Proteomes" id="UP000319103"/>
    </source>
</evidence>
<dbReference type="SMART" id="SM00822">
    <property type="entry name" value="PKS_KR"/>
    <property type="match status" value="1"/>
</dbReference>
<dbReference type="Proteomes" id="UP000319103">
    <property type="component" value="Unassembled WGS sequence"/>
</dbReference>
<dbReference type="RefSeq" id="WP_141636554.1">
    <property type="nucleotide sequence ID" value="NZ_VIGB01000003.1"/>
</dbReference>
<proteinExistence type="inferred from homology"/>
<evidence type="ECO:0000256" key="3">
    <source>
        <dbReference type="SAM" id="MobiDB-lite"/>
    </source>
</evidence>
<dbReference type="GO" id="GO:0016491">
    <property type="term" value="F:oxidoreductase activity"/>
    <property type="evidence" value="ECO:0007669"/>
    <property type="project" value="UniProtKB-KW"/>
</dbReference>
<feature type="domain" description="Ketoreductase" evidence="4">
    <location>
        <begin position="26"/>
        <end position="174"/>
    </location>
</feature>
<evidence type="ECO:0000313" key="5">
    <source>
        <dbReference type="EMBL" id="TQF06107.1"/>
    </source>
</evidence>
<dbReference type="EMBL" id="VIGB01000003">
    <property type="protein sequence ID" value="TQF06107.1"/>
    <property type="molecule type" value="Genomic_DNA"/>
</dbReference>
<name>A0A540WB20_9ACTN</name>
<feature type="compositionally biased region" description="Polar residues" evidence="3">
    <location>
        <begin position="242"/>
        <end position="253"/>
    </location>
</feature>
<dbReference type="InterPro" id="IPR002347">
    <property type="entry name" value="SDR_fam"/>
</dbReference>